<proteinExistence type="predicted"/>
<protein>
    <submittedName>
        <fullName evidence="1">Uncharacterized protein</fullName>
    </submittedName>
</protein>
<dbReference type="InterPro" id="IPR008547">
    <property type="entry name" value="DUF829_TMEM53"/>
</dbReference>
<gene>
    <name evidence="1" type="ORF">J1N35_014014</name>
</gene>
<evidence type="ECO:0000313" key="2">
    <source>
        <dbReference type="Proteomes" id="UP000828251"/>
    </source>
</evidence>
<dbReference type="EMBL" id="JAIQCV010000005">
    <property type="protein sequence ID" value="KAH1097093.1"/>
    <property type="molecule type" value="Genomic_DNA"/>
</dbReference>
<reference evidence="1 2" key="1">
    <citation type="journal article" date="2021" name="Plant Biotechnol. J.">
        <title>Multi-omics assisted identification of the key and species-specific regulatory components of drought-tolerant mechanisms in Gossypium stocksii.</title>
        <authorList>
            <person name="Yu D."/>
            <person name="Ke L."/>
            <person name="Zhang D."/>
            <person name="Wu Y."/>
            <person name="Sun Y."/>
            <person name="Mei J."/>
            <person name="Sun J."/>
            <person name="Sun Y."/>
        </authorList>
    </citation>
    <scope>NUCLEOTIDE SEQUENCE [LARGE SCALE GENOMIC DNA]</scope>
    <source>
        <strain evidence="2">cv. E1</strain>
        <tissue evidence="1">Leaf</tissue>
    </source>
</reference>
<sequence length="114" mass="12590">MAKGSAELLNPKVWAAGFAVAILKKLNSNNGSKNRGIDSILQKAEPQMVEGVVLASLEKFFKSILNMPKVERKFIAVVDAALEAHPYYLQLYLYSTIDKDMRRSAVIVFCALTA</sequence>
<dbReference type="PANTHER" id="PTHR12265:SF11">
    <property type="entry name" value="ALPHA_BETA-HYDROLASES SUPERFAMILY PROTEIN"/>
    <property type="match status" value="1"/>
</dbReference>
<dbReference type="Proteomes" id="UP000828251">
    <property type="component" value="Unassembled WGS sequence"/>
</dbReference>
<evidence type="ECO:0000313" key="1">
    <source>
        <dbReference type="EMBL" id="KAH1097093.1"/>
    </source>
</evidence>
<comment type="caution">
    <text evidence="1">The sequence shown here is derived from an EMBL/GenBank/DDBJ whole genome shotgun (WGS) entry which is preliminary data.</text>
</comment>
<dbReference type="AlphaFoldDB" id="A0A9D3VUS7"/>
<dbReference type="PANTHER" id="PTHR12265">
    <property type="entry name" value="TRANSMEMBRANE PROTEIN 53"/>
    <property type="match status" value="1"/>
</dbReference>
<dbReference type="OrthoDB" id="956375at2759"/>
<keyword evidence="2" id="KW-1185">Reference proteome</keyword>
<name>A0A9D3VUS7_9ROSI</name>
<accession>A0A9D3VUS7</accession>
<organism evidence="1 2">
    <name type="scientific">Gossypium stocksii</name>
    <dbReference type="NCBI Taxonomy" id="47602"/>
    <lineage>
        <taxon>Eukaryota</taxon>
        <taxon>Viridiplantae</taxon>
        <taxon>Streptophyta</taxon>
        <taxon>Embryophyta</taxon>
        <taxon>Tracheophyta</taxon>
        <taxon>Spermatophyta</taxon>
        <taxon>Magnoliopsida</taxon>
        <taxon>eudicotyledons</taxon>
        <taxon>Gunneridae</taxon>
        <taxon>Pentapetalae</taxon>
        <taxon>rosids</taxon>
        <taxon>malvids</taxon>
        <taxon>Malvales</taxon>
        <taxon>Malvaceae</taxon>
        <taxon>Malvoideae</taxon>
        <taxon>Gossypium</taxon>
    </lineage>
</organism>